<dbReference type="Proteomes" id="UP000886653">
    <property type="component" value="Unassembled WGS sequence"/>
</dbReference>
<evidence type="ECO:0000313" key="4">
    <source>
        <dbReference type="EMBL" id="KAG0148633.1"/>
    </source>
</evidence>
<dbReference type="Pfam" id="PF18055">
    <property type="entry name" value="RPN6_N"/>
    <property type="match status" value="1"/>
</dbReference>
<dbReference type="GO" id="GO:0000502">
    <property type="term" value="C:proteasome complex"/>
    <property type="evidence" value="ECO:0007669"/>
    <property type="project" value="UniProtKB-KW"/>
</dbReference>
<dbReference type="Gene3D" id="1.25.40.570">
    <property type="match status" value="1"/>
</dbReference>
<accession>A0A9P6NMA6</accession>
<dbReference type="OrthoDB" id="1418352at2759"/>
<comment type="caution">
    <text evidence="4">The sequence shown here is derived from an EMBL/GenBank/DDBJ whole genome shotgun (WGS) entry which is preliminary data.</text>
</comment>
<gene>
    <name evidence="4" type="ORF">CROQUDRAFT_131842</name>
</gene>
<proteinExistence type="inferred from homology"/>
<evidence type="ECO:0000313" key="5">
    <source>
        <dbReference type="Proteomes" id="UP000886653"/>
    </source>
</evidence>
<organism evidence="4 5">
    <name type="scientific">Cronartium quercuum f. sp. fusiforme G11</name>
    <dbReference type="NCBI Taxonomy" id="708437"/>
    <lineage>
        <taxon>Eukaryota</taxon>
        <taxon>Fungi</taxon>
        <taxon>Dikarya</taxon>
        <taxon>Basidiomycota</taxon>
        <taxon>Pucciniomycotina</taxon>
        <taxon>Pucciniomycetes</taxon>
        <taxon>Pucciniales</taxon>
        <taxon>Coleosporiaceae</taxon>
        <taxon>Cronartium</taxon>
    </lineage>
</organism>
<dbReference type="InterPro" id="IPR050871">
    <property type="entry name" value="26S_Proteasome/COP9_Components"/>
</dbReference>
<evidence type="ECO:0000256" key="1">
    <source>
        <dbReference type="ARBA" id="ARBA00007454"/>
    </source>
</evidence>
<comment type="similarity">
    <text evidence="1">Belongs to the proteasome subunit S9 family.</text>
</comment>
<name>A0A9P6NMA6_9BASI</name>
<dbReference type="InterPro" id="IPR040780">
    <property type="entry name" value="Rpn6_C_helix"/>
</dbReference>
<dbReference type="FunFam" id="1.25.40.570:FF:000007">
    <property type="entry name" value="26S proteasome non-ATPase regulatory subunit 11"/>
    <property type="match status" value="1"/>
</dbReference>
<dbReference type="SUPFAM" id="SSF46785">
    <property type="entry name" value="Winged helix' DNA-binding domain"/>
    <property type="match status" value="1"/>
</dbReference>
<protein>
    <recommendedName>
        <fullName evidence="3">PCI domain-containing protein</fullName>
    </recommendedName>
</protein>
<evidence type="ECO:0000259" key="3">
    <source>
        <dbReference type="PROSITE" id="PS50250"/>
    </source>
</evidence>
<dbReference type="EMBL" id="MU167235">
    <property type="protein sequence ID" value="KAG0148633.1"/>
    <property type="molecule type" value="Genomic_DNA"/>
</dbReference>
<dbReference type="PROSITE" id="PS50250">
    <property type="entry name" value="PCI"/>
    <property type="match status" value="1"/>
</dbReference>
<dbReference type="InterPro" id="IPR000717">
    <property type="entry name" value="PCI_dom"/>
</dbReference>
<dbReference type="SMART" id="SM00753">
    <property type="entry name" value="PAM"/>
    <property type="match status" value="1"/>
</dbReference>
<evidence type="ECO:0000256" key="2">
    <source>
        <dbReference type="ARBA" id="ARBA00022942"/>
    </source>
</evidence>
<reference evidence="4" key="1">
    <citation type="submission" date="2013-11" db="EMBL/GenBank/DDBJ databases">
        <title>Genome sequence of the fusiform rust pathogen reveals effectors for host alternation and coevolution with pine.</title>
        <authorList>
            <consortium name="DOE Joint Genome Institute"/>
            <person name="Smith K."/>
            <person name="Pendleton A."/>
            <person name="Kubisiak T."/>
            <person name="Anderson C."/>
            <person name="Salamov A."/>
            <person name="Aerts A."/>
            <person name="Riley R."/>
            <person name="Clum A."/>
            <person name="Lindquist E."/>
            <person name="Ence D."/>
            <person name="Campbell M."/>
            <person name="Kronenberg Z."/>
            <person name="Feau N."/>
            <person name="Dhillon B."/>
            <person name="Hamelin R."/>
            <person name="Burleigh J."/>
            <person name="Smith J."/>
            <person name="Yandell M."/>
            <person name="Nelson C."/>
            <person name="Grigoriev I."/>
            <person name="Davis J."/>
        </authorList>
    </citation>
    <scope>NUCLEOTIDE SEQUENCE</scope>
    <source>
        <strain evidence="4">G11</strain>
    </source>
</reference>
<dbReference type="InterPro" id="IPR036390">
    <property type="entry name" value="WH_DNA-bd_sf"/>
</dbReference>
<dbReference type="PANTHER" id="PTHR10678">
    <property type="entry name" value="26S PROTEASOME NON-ATPASE REGULATORY SUBUNIT 11/COP9 SIGNALOSOME COMPLEX SUBUNIT 2"/>
    <property type="match status" value="1"/>
</dbReference>
<dbReference type="InterPro" id="IPR040773">
    <property type="entry name" value="Rpn6_N"/>
</dbReference>
<dbReference type="GO" id="GO:0030163">
    <property type="term" value="P:protein catabolic process"/>
    <property type="evidence" value="ECO:0007669"/>
    <property type="project" value="UniProtKB-ARBA"/>
</dbReference>
<dbReference type="SMART" id="SM00088">
    <property type="entry name" value="PINT"/>
    <property type="match status" value="1"/>
</dbReference>
<dbReference type="Pfam" id="PF18503">
    <property type="entry name" value="RPN6_C_helix"/>
    <property type="match status" value="1"/>
</dbReference>
<sequence length="422" mass="47321">MSTLEKIEGLIKSDPKKAETELIQVISQPVDSKDEAKLRAKESALIRLGELYRDNKNPDGLANAIRSCRSFMNSIAKAKTAKLVKTLIDFFSASPLNQHPQSSHIQIVITRENIEWARAEKRVFLRQSLEIKLCGLLFETKQTKDALGLIANLLKELKKLDDKMILTEVHLLESRIRHALSDPPKANAALISARTAANSIYCPPHLQAQLDMQSGVLHAEGKDYKTAYSYFFEALEGFSSQDDPRASLALKCMLMCKVMLNLPEDVLTIQSSKLARKYTGRGTEAMQAIAKAHQDRSLAGFEEALKTYKAELSDDPIVRNHLSALYDTLLEQNLLRIIEPYSRLELGFIAQEVKLPLRDVEAKLSQMILDKVFAGILDQGEGCLEVFEEVVQEKMYEDTLETLKQIGSVVESLYAKAQKLGQ</sequence>
<dbReference type="Pfam" id="PF01399">
    <property type="entry name" value="PCI"/>
    <property type="match status" value="1"/>
</dbReference>
<keyword evidence="2" id="KW-0647">Proteasome</keyword>
<keyword evidence="5" id="KW-1185">Reference proteome</keyword>
<feature type="domain" description="PCI" evidence="3">
    <location>
        <begin position="223"/>
        <end position="391"/>
    </location>
</feature>
<dbReference type="AlphaFoldDB" id="A0A9P6NMA6"/>